<sequence>MQALRKYGDEWGDAIRHFIHEKFKEEANVTVAELRDGLKERYPTFDLSETAFYYLMRGLGFTYRLNNALRYIFERPERTGERSILLPWRARMNHHCIVYIDETWVFDCMTRKRGWNDTTVPRFASASTMQEFSCSKTVAKNKGRRAIVIGAITEDEVIPSCTRVIFSGQGLIDDDYHRDMNHAMFEQWLRDSIPYMLQVARGRSVSIVMDNDIPYHSRQLEKIPGRSSSKAAIEDYLRRNGVTVPQNSSKEDLVAEVRVRALDWMENVRGGLCQGWMRHVMKEENAAREKIVLDRNSTMVWEDELSDASTSTPEEFRFFWSRGCQRSQYALQSLTTQILYVKVGDFITVQSFFCPLIRKKHYFLKGTPSRSTLYIRHHICSEIEDCKL</sequence>
<name>A0AA36GWZ4_CYLNA</name>
<dbReference type="AlphaFoldDB" id="A0AA36GWZ4"/>
<dbReference type="Proteomes" id="UP001176961">
    <property type="component" value="Unassembled WGS sequence"/>
</dbReference>
<evidence type="ECO:0000313" key="1">
    <source>
        <dbReference type="EMBL" id="CAJ0599712.1"/>
    </source>
</evidence>
<evidence type="ECO:0000313" key="2">
    <source>
        <dbReference type="Proteomes" id="UP001176961"/>
    </source>
</evidence>
<dbReference type="Gene3D" id="3.30.420.10">
    <property type="entry name" value="Ribonuclease H-like superfamily/Ribonuclease H"/>
    <property type="match status" value="1"/>
</dbReference>
<proteinExistence type="predicted"/>
<protein>
    <submittedName>
        <fullName evidence="1">Uncharacterized protein</fullName>
    </submittedName>
</protein>
<dbReference type="InterPro" id="IPR036397">
    <property type="entry name" value="RNaseH_sf"/>
</dbReference>
<dbReference type="GO" id="GO:0003676">
    <property type="term" value="F:nucleic acid binding"/>
    <property type="evidence" value="ECO:0007669"/>
    <property type="project" value="InterPro"/>
</dbReference>
<dbReference type="EMBL" id="CATQJL010000223">
    <property type="protein sequence ID" value="CAJ0599712.1"/>
    <property type="molecule type" value="Genomic_DNA"/>
</dbReference>
<gene>
    <name evidence="1" type="ORF">CYNAS_LOCUS11695</name>
</gene>
<comment type="caution">
    <text evidence="1">The sequence shown here is derived from an EMBL/GenBank/DDBJ whole genome shotgun (WGS) entry which is preliminary data.</text>
</comment>
<keyword evidence="2" id="KW-1185">Reference proteome</keyword>
<accession>A0AA36GWZ4</accession>
<dbReference type="PANTHER" id="PTHR33939:SF1">
    <property type="entry name" value="DUF4371 DOMAIN-CONTAINING PROTEIN"/>
    <property type="match status" value="1"/>
</dbReference>
<reference evidence="1" key="1">
    <citation type="submission" date="2023-07" db="EMBL/GenBank/DDBJ databases">
        <authorList>
            <consortium name="CYATHOMIX"/>
        </authorList>
    </citation>
    <scope>NUCLEOTIDE SEQUENCE</scope>
    <source>
        <strain evidence="1">N/A</strain>
    </source>
</reference>
<dbReference type="PANTHER" id="PTHR33939">
    <property type="entry name" value="PROTEIN CBG22215"/>
    <property type="match status" value="1"/>
</dbReference>
<organism evidence="1 2">
    <name type="scientific">Cylicocyclus nassatus</name>
    <name type="common">Nematode worm</name>
    <dbReference type="NCBI Taxonomy" id="53992"/>
    <lineage>
        <taxon>Eukaryota</taxon>
        <taxon>Metazoa</taxon>
        <taxon>Ecdysozoa</taxon>
        <taxon>Nematoda</taxon>
        <taxon>Chromadorea</taxon>
        <taxon>Rhabditida</taxon>
        <taxon>Rhabditina</taxon>
        <taxon>Rhabditomorpha</taxon>
        <taxon>Strongyloidea</taxon>
        <taxon>Strongylidae</taxon>
        <taxon>Cylicocyclus</taxon>
    </lineage>
</organism>